<protein>
    <recommendedName>
        <fullName evidence="2 4">NADH-quinone oxidoreductase subunit J</fullName>
        <ecNumber evidence="4">7.1.1.-</ecNumber>
    </recommendedName>
</protein>
<evidence type="ECO:0000313" key="5">
    <source>
        <dbReference type="EMBL" id="CAB3976525.1"/>
    </source>
</evidence>
<keyword evidence="4" id="KW-0812">Transmembrane</keyword>
<comment type="function">
    <text evidence="4">NDH-1 shuttles electrons from NADH, via FMN and iron-sulfur (Fe-S) centers, to quinones in the respiratory chain. Couples the redox reaction to proton translocation (for every two electrons transferred, four hydrogen ions are translocated across the cytoplasmic membrane), and thus conserves the redox energy in a proton gradient.</text>
</comment>
<sequence length="193" mass="21774">MSWLFFYIFAGIAIFSSIFVVLSKNTVKSVLFLILSFLSTACIWLLLEAEFLAITLILVYVGAVMVLFLFVVMMIDQEFEITKLGVSKYSPLIMCSSLLLLVTLLLFISPYHFGSDVILPEFRGASYNVILLGLLLYNKYLFAFEIAGILFLVGMVAAIAISFRGKQDRLNQDVSEQVNVKSGDRLKYVNFEK</sequence>
<keyword evidence="4" id="KW-0874">Quinone</keyword>
<dbReference type="GO" id="GO:0008137">
    <property type="term" value="F:NADH dehydrogenase (ubiquinone) activity"/>
    <property type="evidence" value="ECO:0007669"/>
    <property type="project" value="UniProtKB-UniRule"/>
</dbReference>
<dbReference type="EMBL" id="LR794158">
    <property type="protein sequence ID" value="CAB3976525.1"/>
    <property type="molecule type" value="Genomic_DNA"/>
</dbReference>
<dbReference type="InterPro" id="IPR042106">
    <property type="entry name" value="Nuo/plastoQ_OxRdtase_6_NuoJ"/>
</dbReference>
<dbReference type="Proteomes" id="UP000509549">
    <property type="component" value="Chromosome"/>
</dbReference>
<keyword evidence="4" id="KW-0520">NAD</keyword>
<feature type="transmembrane region" description="Helical" evidence="4">
    <location>
        <begin position="92"/>
        <end position="113"/>
    </location>
</feature>
<feature type="transmembrane region" description="Helical" evidence="4">
    <location>
        <begin position="53"/>
        <end position="72"/>
    </location>
</feature>
<dbReference type="Pfam" id="PF00499">
    <property type="entry name" value="Oxidored_q3"/>
    <property type="match status" value="1"/>
</dbReference>
<feature type="transmembrane region" description="Helical" evidence="4">
    <location>
        <begin position="6"/>
        <end position="23"/>
    </location>
</feature>
<keyword evidence="6" id="KW-1185">Reference proteome</keyword>
<dbReference type="RefSeq" id="WP_176605049.1">
    <property type="nucleotide sequence ID" value="NZ_LR794158.1"/>
</dbReference>
<dbReference type="PANTHER" id="PTHR33269:SF17">
    <property type="entry name" value="NADH-UBIQUINONE OXIDOREDUCTASE CHAIN 6"/>
    <property type="match status" value="1"/>
</dbReference>
<accession>A0A6J5JX71</accession>
<keyword evidence="5" id="KW-0560">Oxidoreductase</keyword>
<comment type="subcellular location">
    <subcellularLocation>
        <location evidence="4">Cell membrane</location>
        <topology evidence="4">Multi-pass membrane protein</topology>
    </subcellularLocation>
</comment>
<keyword evidence="4" id="KW-1003">Cell membrane</keyword>
<dbReference type="PANTHER" id="PTHR33269">
    <property type="entry name" value="NADH-UBIQUINONE OXIDOREDUCTASE CHAIN 6"/>
    <property type="match status" value="1"/>
</dbReference>
<dbReference type="GO" id="GO:0016491">
    <property type="term" value="F:oxidoreductase activity"/>
    <property type="evidence" value="ECO:0007669"/>
    <property type="project" value="UniProtKB-KW"/>
</dbReference>
<name>A0A6J5JX71_9GAMM</name>
<dbReference type="Gene3D" id="1.20.120.1200">
    <property type="entry name" value="NADH-ubiquinone/plastoquinone oxidoreductase chain 6, subunit NuoJ"/>
    <property type="match status" value="1"/>
</dbReference>
<evidence type="ECO:0000256" key="1">
    <source>
        <dbReference type="ARBA" id="ARBA00005698"/>
    </source>
</evidence>
<keyword evidence="4" id="KW-0472">Membrane</keyword>
<gene>
    <name evidence="5" type="primary">nuoJ</name>
    <name evidence="5" type="ORF">ESZ_00340</name>
</gene>
<dbReference type="KEGG" id="acil:ESZ_00340"/>
<comment type="catalytic activity">
    <reaction evidence="4">
        <text>a quinone + NADH + 5 H(+)(in) = a quinol + NAD(+) + 4 H(+)(out)</text>
        <dbReference type="Rhea" id="RHEA:57888"/>
        <dbReference type="ChEBI" id="CHEBI:15378"/>
        <dbReference type="ChEBI" id="CHEBI:24646"/>
        <dbReference type="ChEBI" id="CHEBI:57540"/>
        <dbReference type="ChEBI" id="CHEBI:57945"/>
        <dbReference type="ChEBI" id="CHEBI:132124"/>
    </reaction>
</comment>
<keyword evidence="4" id="KW-1133">Transmembrane helix</keyword>
<dbReference type="InterPro" id="IPR001457">
    <property type="entry name" value="NADH_UbQ/plastoQ_OxRdtase_su6"/>
</dbReference>
<dbReference type="NCBIfam" id="NF005164">
    <property type="entry name" value="PRK06638.1-4"/>
    <property type="match status" value="1"/>
</dbReference>
<evidence type="ECO:0000256" key="3">
    <source>
        <dbReference type="ARBA" id="ARBA00025811"/>
    </source>
</evidence>
<comment type="similarity">
    <text evidence="1 4">Belongs to the complex I subunit 6 family.</text>
</comment>
<reference evidence="5 6" key="1">
    <citation type="submission" date="2020-04" db="EMBL/GenBank/DDBJ databases">
        <authorList>
            <person name="Graf S J."/>
        </authorList>
    </citation>
    <scope>NUCLEOTIDE SEQUENCE [LARGE SCALE GENOMIC DNA]</scope>
    <source>
        <strain evidence="5">1</strain>
    </source>
</reference>
<feature type="transmembrane region" description="Helical" evidence="4">
    <location>
        <begin position="30"/>
        <end position="47"/>
    </location>
</feature>
<dbReference type="GO" id="GO:0048038">
    <property type="term" value="F:quinone binding"/>
    <property type="evidence" value="ECO:0007669"/>
    <property type="project" value="UniProtKB-UniRule"/>
</dbReference>
<organism evidence="5 6">
    <name type="scientific">Candidatus Azoamicus ciliaticola</name>
    <dbReference type="NCBI Taxonomy" id="2652803"/>
    <lineage>
        <taxon>Bacteria</taxon>
        <taxon>Pseudomonadati</taxon>
        <taxon>Pseudomonadota</taxon>
        <taxon>Gammaproteobacteria</taxon>
        <taxon>Candidatus Azoamicaceae</taxon>
        <taxon>Candidatus Azoamicus</taxon>
    </lineage>
</organism>
<feature type="transmembrane region" description="Helical" evidence="4">
    <location>
        <begin position="140"/>
        <end position="163"/>
    </location>
</feature>
<dbReference type="EC" id="7.1.1.-" evidence="4"/>
<proteinExistence type="inferred from homology"/>
<evidence type="ECO:0000256" key="2">
    <source>
        <dbReference type="ARBA" id="ARBA00019907"/>
    </source>
</evidence>
<comment type="subunit">
    <text evidence="3">Composed of 13 different subunits. Subunits NuoA, H, J, K, L, M, N constitute the membrane sector of the complex.</text>
</comment>
<dbReference type="AlphaFoldDB" id="A0A6J5JX71"/>
<evidence type="ECO:0000313" key="6">
    <source>
        <dbReference type="Proteomes" id="UP000509549"/>
    </source>
</evidence>
<evidence type="ECO:0000256" key="4">
    <source>
        <dbReference type="RuleBase" id="RU004429"/>
    </source>
</evidence>
<dbReference type="GO" id="GO:0005886">
    <property type="term" value="C:plasma membrane"/>
    <property type="evidence" value="ECO:0007669"/>
    <property type="project" value="UniProtKB-SubCell"/>
</dbReference>